<dbReference type="Pfam" id="PF13643">
    <property type="entry name" value="DUF4145"/>
    <property type="match status" value="1"/>
</dbReference>
<dbReference type="AlphaFoldDB" id="A0A6M0K9A9"/>
<protein>
    <submittedName>
        <fullName evidence="2">DUF4145 domain-containing protein</fullName>
    </submittedName>
</protein>
<evidence type="ECO:0000313" key="3">
    <source>
        <dbReference type="Proteomes" id="UP000483379"/>
    </source>
</evidence>
<dbReference type="InterPro" id="IPR025285">
    <property type="entry name" value="DUF4145"/>
</dbReference>
<organism evidence="2 3">
    <name type="scientific">Thiorhodococcus minor</name>
    <dbReference type="NCBI Taxonomy" id="57489"/>
    <lineage>
        <taxon>Bacteria</taxon>
        <taxon>Pseudomonadati</taxon>
        <taxon>Pseudomonadota</taxon>
        <taxon>Gammaproteobacteria</taxon>
        <taxon>Chromatiales</taxon>
        <taxon>Chromatiaceae</taxon>
        <taxon>Thiorhodococcus</taxon>
    </lineage>
</organism>
<comment type="caution">
    <text evidence="2">The sequence shown here is derived from an EMBL/GenBank/DDBJ whole genome shotgun (WGS) entry which is preliminary data.</text>
</comment>
<reference evidence="2 3" key="1">
    <citation type="submission" date="2020-02" db="EMBL/GenBank/DDBJ databases">
        <title>Genome sequences of Thiorhodococcus mannitoliphagus and Thiorhodococcus minor, purple sulfur photosynthetic bacteria in the gammaproteobacterial family, Chromatiaceae.</title>
        <authorList>
            <person name="Aviles F.A."/>
            <person name="Meyer T.E."/>
            <person name="Kyndt J.A."/>
        </authorList>
    </citation>
    <scope>NUCLEOTIDE SEQUENCE [LARGE SCALE GENOMIC DNA]</scope>
    <source>
        <strain evidence="2 3">DSM 11518</strain>
    </source>
</reference>
<dbReference type="RefSeq" id="WP_164456606.1">
    <property type="nucleotide sequence ID" value="NZ_JAAIJQ010000202.1"/>
</dbReference>
<name>A0A6M0K9A9_9GAMM</name>
<keyword evidence="3" id="KW-1185">Reference proteome</keyword>
<accession>A0A6M0K9A9</accession>
<feature type="domain" description="DUF4145" evidence="1">
    <location>
        <begin position="107"/>
        <end position="191"/>
    </location>
</feature>
<proteinExistence type="predicted"/>
<feature type="non-terminal residue" evidence="2">
    <location>
        <position position="279"/>
    </location>
</feature>
<evidence type="ECO:0000313" key="2">
    <source>
        <dbReference type="EMBL" id="NEV65287.1"/>
    </source>
</evidence>
<dbReference type="EMBL" id="JAAIJQ010000202">
    <property type="protein sequence ID" value="NEV65287.1"/>
    <property type="molecule type" value="Genomic_DNA"/>
</dbReference>
<evidence type="ECO:0000259" key="1">
    <source>
        <dbReference type="Pfam" id="PF13643"/>
    </source>
</evidence>
<sequence length="279" mass="31355">MSTEQLRSYCRDCCKTTNHKVLSEHTESVQDEYRCDITFQILQCLGCDTKAFRKVVYDIESAYPTYGDQWEVPQEVTLYPKAVEGHKEIDDLWELPNIVRRIYTEVLMALREDAKVLSGLGLRATVEAVCNDLGIPGRSLEVRINKLATAGYISKNDAERLHGIRFMGNDAAHDIKKPKDASLSVALQIVEHLIASVYILEKKASGNIESAISKYESFKEILSEKLDDFEVGDEYPIAKQRTVSGLASCLIRAMLDPWLARSDSNFSALSITSPRAVTR</sequence>
<gene>
    <name evidence="2" type="ORF">G3446_26240</name>
</gene>
<dbReference type="Proteomes" id="UP000483379">
    <property type="component" value="Unassembled WGS sequence"/>
</dbReference>